<keyword evidence="6" id="KW-0732">Signal</keyword>
<keyword evidence="4" id="KW-0472">Membrane</keyword>
<feature type="signal peptide" evidence="6">
    <location>
        <begin position="1"/>
        <end position="22"/>
    </location>
</feature>
<sequence>MKIEMRLGVISLLCKVFLCGLAEESPCTPGLESELLVFKVHRDHLYKGTTLGRVNFKTCNGRTRILFQSADNRFDVDMDGTVTLKRSLTFHEGYEVFSVHAWDANGKKHTVSIRVEFVHHRKGHHVDTAMNISSPQNETGQDPHAVRAQTWTFEE</sequence>
<evidence type="ECO:0000256" key="6">
    <source>
        <dbReference type="SAM" id="SignalP"/>
    </source>
</evidence>
<accession>A0ABR3N1S2</accession>
<gene>
    <name evidence="8" type="ORF">QQF64_029787</name>
</gene>
<dbReference type="EMBL" id="JAYMGO010000007">
    <property type="protein sequence ID" value="KAL1270771.1"/>
    <property type="molecule type" value="Genomic_DNA"/>
</dbReference>
<dbReference type="SMART" id="SM01055">
    <property type="entry name" value="Cadherin_pro"/>
    <property type="match status" value="1"/>
</dbReference>
<organism evidence="8 9">
    <name type="scientific">Cirrhinus molitorella</name>
    <name type="common">mud carp</name>
    <dbReference type="NCBI Taxonomy" id="172907"/>
    <lineage>
        <taxon>Eukaryota</taxon>
        <taxon>Metazoa</taxon>
        <taxon>Chordata</taxon>
        <taxon>Craniata</taxon>
        <taxon>Vertebrata</taxon>
        <taxon>Euteleostomi</taxon>
        <taxon>Actinopterygii</taxon>
        <taxon>Neopterygii</taxon>
        <taxon>Teleostei</taxon>
        <taxon>Ostariophysi</taxon>
        <taxon>Cypriniformes</taxon>
        <taxon>Cyprinidae</taxon>
        <taxon>Labeoninae</taxon>
        <taxon>Labeonini</taxon>
        <taxon>Cirrhinus</taxon>
    </lineage>
</organism>
<reference evidence="8 9" key="1">
    <citation type="submission" date="2023-09" db="EMBL/GenBank/DDBJ databases">
        <authorList>
            <person name="Wang M."/>
        </authorList>
    </citation>
    <scope>NUCLEOTIDE SEQUENCE [LARGE SCALE GENOMIC DNA]</scope>
    <source>
        <strain evidence="8">GT-2023</strain>
        <tissue evidence="8">Liver</tissue>
    </source>
</reference>
<dbReference type="Pfam" id="PF08758">
    <property type="entry name" value="Cadherin_pro"/>
    <property type="match status" value="1"/>
</dbReference>
<dbReference type="InterPro" id="IPR015919">
    <property type="entry name" value="Cadherin-like_sf"/>
</dbReference>
<dbReference type="Proteomes" id="UP001558613">
    <property type="component" value="Unassembled WGS sequence"/>
</dbReference>
<keyword evidence="2" id="KW-1003">Cell membrane</keyword>
<comment type="caution">
    <text evidence="8">The sequence shown here is derived from an EMBL/GenBank/DDBJ whole genome shotgun (WGS) entry which is preliminary data.</text>
</comment>
<evidence type="ECO:0000313" key="9">
    <source>
        <dbReference type="Proteomes" id="UP001558613"/>
    </source>
</evidence>
<dbReference type="SUPFAM" id="SSF49313">
    <property type="entry name" value="Cadherin-like"/>
    <property type="match status" value="1"/>
</dbReference>
<proteinExistence type="predicted"/>
<keyword evidence="5" id="KW-0325">Glycoprotein</keyword>
<keyword evidence="3" id="KW-0130">Cell adhesion</keyword>
<keyword evidence="9" id="KW-1185">Reference proteome</keyword>
<evidence type="ECO:0000259" key="7">
    <source>
        <dbReference type="SMART" id="SM01055"/>
    </source>
</evidence>
<comment type="subcellular location">
    <subcellularLocation>
        <location evidence="1">Cell membrane</location>
    </subcellularLocation>
</comment>
<evidence type="ECO:0000256" key="4">
    <source>
        <dbReference type="ARBA" id="ARBA00023136"/>
    </source>
</evidence>
<dbReference type="Gene3D" id="2.60.40.60">
    <property type="entry name" value="Cadherins"/>
    <property type="match status" value="1"/>
</dbReference>
<feature type="domain" description="Cadherin prodomain" evidence="7">
    <location>
        <begin position="26"/>
        <end position="115"/>
    </location>
</feature>
<feature type="chain" id="PRO_5045241464" description="Cadherin prodomain domain-containing protein" evidence="6">
    <location>
        <begin position="23"/>
        <end position="155"/>
    </location>
</feature>
<evidence type="ECO:0000256" key="2">
    <source>
        <dbReference type="ARBA" id="ARBA00022475"/>
    </source>
</evidence>
<protein>
    <recommendedName>
        <fullName evidence="7">Cadherin prodomain domain-containing protein</fullName>
    </recommendedName>
</protein>
<evidence type="ECO:0000256" key="3">
    <source>
        <dbReference type="ARBA" id="ARBA00022889"/>
    </source>
</evidence>
<evidence type="ECO:0000256" key="5">
    <source>
        <dbReference type="ARBA" id="ARBA00023180"/>
    </source>
</evidence>
<dbReference type="InterPro" id="IPR014868">
    <property type="entry name" value="Cadherin_pro_dom"/>
</dbReference>
<evidence type="ECO:0000256" key="1">
    <source>
        <dbReference type="ARBA" id="ARBA00004236"/>
    </source>
</evidence>
<evidence type="ECO:0000313" key="8">
    <source>
        <dbReference type="EMBL" id="KAL1270771.1"/>
    </source>
</evidence>
<name>A0ABR3N1S2_9TELE</name>